<name>A0A2I0IEE4_PUNGR</name>
<keyword evidence="3" id="KW-1185">Reference proteome</keyword>
<organism evidence="2 3">
    <name type="scientific">Punica granatum</name>
    <name type="common">Pomegranate</name>
    <dbReference type="NCBI Taxonomy" id="22663"/>
    <lineage>
        <taxon>Eukaryota</taxon>
        <taxon>Viridiplantae</taxon>
        <taxon>Streptophyta</taxon>
        <taxon>Embryophyta</taxon>
        <taxon>Tracheophyta</taxon>
        <taxon>Spermatophyta</taxon>
        <taxon>Magnoliopsida</taxon>
        <taxon>eudicotyledons</taxon>
        <taxon>Gunneridae</taxon>
        <taxon>Pentapetalae</taxon>
        <taxon>rosids</taxon>
        <taxon>malvids</taxon>
        <taxon>Myrtales</taxon>
        <taxon>Lythraceae</taxon>
        <taxon>Punica</taxon>
    </lineage>
</organism>
<reference evidence="2 3" key="1">
    <citation type="submission" date="2017-11" db="EMBL/GenBank/DDBJ databases">
        <title>De-novo sequencing of pomegranate (Punica granatum L.) genome.</title>
        <authorList>
            <person name="Akparov Z."/>
            <person name="Amiraslanov A."/>
            <person name="Hajiyeva S."/>
            <person name="Abbasov M."/>
            <person name="Kaur K."/>
            <person name="Hamwieh A."/>
            <person name="Solovyev V."/>
            <person name="Salamov A."/>
            <person name="Braich B."/>
            <person name="Kosarev P."/>
            <person name="Mahmoud A."/>
            <person name="Hajiyev E."/>
            <person name="Babayeva S."/>
            <person name="Izzatullayeva V."/>
            <person name="Mammadov A."/>
            <person name="Mammadov A."/>
            <person name="Sharifova S."/>
            <person name="Ojaghi J."/>
            <person name="Eynullazada K."/>
            <person name="Bayramov B."/>
            <person name="Abdulazimova A."/>
            <person name="Shahmuradov I."/>
        </authorList>
    </citation>
    <scope>NUCLEOTIDE SEQUENCE [LARGE SCALE GENOMIC DNA]</scope>
    <source>
        <strain evidence="3">cv. AG2017</strain>
        <tissue evidence="2">Leaf</tissue>
    </source>
</reference>
<evidence type="ECO:0000313" key="3">
    <source>
        <dbReference type="Proteomes" id="UP000233551"/>
    </source>
</evidence>
<proteinExistence type="predicted"/>
<dbReference type="Proteomes" id="UP000233551">
    <property type="component" value="Unassembled WGS sequence"/>
</dbReference>
<keyword evidence="1" id="KW-1133">Transmembrane helix</keyword>
<gene>
    <name evidence="2" type="ORF">CRG98_037245</name>
</gene>
<sequence>MVNLYLSVLGRSSRRSSLSTIDPVFLPAAVFVGLSTIVSPAASLAVGAVKMTSLRLQRLDPTILPRLALNTDLTVRSSSSPQVAASHFRLLRLPCDYIPALHVKRLQN</sequence>
<feature type="transmembrane region" description="Helical" evidence="1">
    <location>
        <begin position="24"/>
        <end position="49"/>
    </location>
</feature>
<protein>
    <submittedName>
        <fullName evidence="2">Uncharacterized protein</fullName>
    </submittedName>
</protein>
<keyword evidence="1" id="KW-0472">Membrane</keyword>
<dbReference type="EMBL" id="PGOL01003185">
    <property type="protein sequence ID" value="PKI42367.1"/>
    <property type="molecule type" value="Genomic_DNA"/>
</dbReference>
<dbReference type="AlphaFoldDB" id="A0A2I0IEE4"/>
<evidence type="ECO:0000313" key="2">
    <source>
        <dbReference type="EMBL" id="PKI42367.1"/>
    </source>
</evidence>
<comment type="caution">
    <text evidence="2">The sequence shown here is derived from an EMBL/GenBank/DDBJ whole genome shotgun (WGS) entry which is preliminary data.</text>
</comment>
<evidence type="ECO:0000256" key="1">
    <source>
        <dbReference type="SAM" id="Phobius"/>
    </source>
</evidence>
<keyword evidence="1" id="KW-0812">Transmembrane</keyword>
<accession>A0A2I0IEE4</accession>